<dbReference type="OMA" id="ECSYTDA"/>
<dbReference type="CDD" id="cd07735">
    <property type="entry name" value="class_II_PDE_MBL-fold"/>
    <property type="match status" value="1"/>
</dbReference>
<protein>
    <submittedName>
        <fullName evidence="2">Uncharacterized protein</fullName>
    </submittedName>
</protein>
<feature type="compositionally biased region" description="Low complexity" evidence="1">
    <location>
        <begin position="1"/>
        <end position="13"/>
    </location>
</feature>
<evidence type="ECO:0000313" key="3">
    <source>
        <dbReference type="Proteomes" id="UP000054771"/>
    </source>
</evidence>
<evidence type="ECO:0000256" key="1">
    <source>
        <dbReference type="SAM" id="MobiDB-lite"/>
    </source>
</evidence>
<dbReference type="OrthoDB" id="258495at2759"/>
<dbReference type="PRINTS" id="PR00388">
    <property type="entry name" value="PDIESTERASE2"/>
</dbReference>
<evidence type="ECO:0000313" key="2">
    <source>
        <dbReference type="EMBL" id="CEN62843.1"/>
    </source>
</evidence>
<reference evidence="3" key="1">
    <citation type="journal article" date="2016" name="Genome Announc.">
        <title>Draft genome sequences of fungus Aspergillus calidoustus.</title>
        <authorList>
            <person name="Horn F."/>
            <person name="Linde J."/>
            <person name="Mattern D.J."/>
            <person name="Walther G."/>
            <person name="Guthke R."/>
            <person name="Scherlach K."/>
            <person name="Martin K."/>
            <person name="Brakhage A.A."/>
            <person name="Petzke L."/>
            <person name="Valiante V."/>
        </authorList>
    </citation>
    <scope>NUCLEOTIDE SEQUENCE [LARGE SCALE GENOMIC DNA]</scope>
    <source>
        <strain evidence="3">SF006504</strain>
    </source>
</reference>
<sequence length="520" mass="56309">MPRKTSTATTAAKAARRKNSGSFTAVNQPAESTASPSPATDAPGPSRRDDSAAPAGQVSEPDTSGSKATNSSFEVPHSFIPQNRHGMHIIVLGAGGGPREDWVSSILVRSRTPGWSLNTMIAVDAGILLSSVIEILDTWNEVDEFTRFTTGPFTGLTREFQSTKANAVFIFRRLVRTVMVSHPHLDHISALAINSPVLGAHCNPKTVAALPSVVEALKAHVFNDVIFPNLSDEDDGAGLITYQRLTEGGSASMGRGDDRLYVQVAEDLLTRCFRVSHGTSKMGTDIREPILEEQSRSASRISETTVESSAFFIREKNTGVEIIVFGDVESDAISQAGHNKRVWQAAAPKVISGNLRAIFIECSYSDSTEDAYLFGHLCPRHLIAELGVLAELVTVLEDEAKDGKRKRRISRISQSLESPAPKSKRITPSGKSRGSSDTSESIPLIASRQSHASSTQNTNRDSSDMPLSGLQIYIIHVKDDMTDSPHPGETILQELRHLGQKAKLGCSFYIPKRGASIHFE</sequence>
<dbReference type="Gene3D" id="3.60.15.10">
    <property type="entry name" value="Ribonuclease Z/Hydroxyacylglutathione hydrolase-like"/>
    <property type="match status" value="1"/>
</dbReference>
<dbReference type="GO" id="GO:0004115">
    <property type="term" value="F:3',5'-cyclic-AMP phosphodiesterase activity"/>
    <property type="evidence" value="ECO:0007669"/>
    <property type="project" value="InterPro"/>
</dbReference>
<keyword evidence="3" id="KW-1185">Reference proteome</keyword>
<feature type="region of interest" description="Disordered" evidence="1">
    <location>
        <begin position="1"/>
        <end position="79"/>
    </location>
</feature>
<dbReference type="STRING" id="454130.A0A0U5GVW5"/>
<dbReference type="GO" id="GO:1902660">
    <property type="term" value="P:negative regulation of glucose mediated signaling pathway"/>
    <property type="evidence" value="ECO:0007669"/>
    <property type="project" value="TreeGrafter"/>
</dbReference>
<dbReference type="InterPro" id="IPR000396">
    <property type="entry name" value="Pdiesterase2"/>
</dbReference>
<dbReference type="SUPFAM" id="SSF56281">
    <property type="entry name" value="Metallo-hydrolase/oxidoreductase"/>
    <property type="match status" value="1"/>
</dbReference>
<dbReference type="Proteomes" id="UP000054771">
    <property type="component" value="Unassembled WGS sequence"/>
</dbReference>
<dbReference type="GO" id="GO:0047555">
    <property type="term" value="F:3',5'-cyclic-GMP phosphodiesterase activity"/>
    <property type="evidence" value="ECO:0007669"/>
    <property type="project" value="TreeGrafter"/>
</dbReference>
<feature type="compositionally biased region" description="Polar residues" evidence="1">
    <location>
        <begin position="20"/>
        <end position="38"/>
    </location>
</feature>
<dbReference type="InterPro" id="IPR036866">
    <property type="entry name" value="RibonucZ/Hydroxyglut_hydro"/>
</dbReference>
<gene>
    <name evidence="2" type="ORF">ASPCAL09472</name>
</gene>
<dbReference type="PANTHER" id="PTHR28283">
    <property type="entry name" value="3',5'-CYCLIC-NUCLEOTIDE PHOSPHODIESTERASE 1"/>
    <property type="match status" value="1"/>
</dbReference>
<dbReference type="EMBL" id="CDMC01000007">
    <property type="protein sequence ID" value="CEN62843.1"/>
    <property type="molecule type" value="Genomic_DNA"/>
</dbReference>
<dbReference type="GO" id="GO:0006198">
    <property type="term" value="P:cAMP catabolic process"/>
    <property type="evidence" value="ECO:0007669"/>
    <property type="project" value="InterPro"/>
</dbReference>
<feature type="compositionally biased region" description="Polar residues" evidence="1">
    <location>
        <begin position="60"/>
        <end position="73"/>
    </location>
</feature>
<dbReference type="Pfam" id="PF02112">
    <property type="entry name" value="PDEase_II"/>
    <property type="match status" value="2"/>
</dbReference>
<dbReference type="PANTHER" id="PTHR28283:SF1">
    <property type="entry name" value="3',5'-CYCLIC-NUCLEOTIDE PHOSPHODIESTERASE 1"/>
    <property type="match status" value="1"/>
</dbReference>
<name>A0A0U5GVW5_ASPCI</name>
<accession>A0A0U5GVW5</accession>
<proteinExistence type="predicted"/>
<dbReference type="AlphaFoldDB" id="A0A0U5GVW5"/>
<feature type="compositionally biased region" description="Polar residues" evidence="1">
    <location>
        <begin position="429"/>
        <end position="460"/>
    </location>
</feature>
<organism evidence="2 3">
    <name type="scientific">Aspergillus calidoustus</name>
    <dbReference type="NCBI Taxonomy" id="454130"/>
    <lineage>
        <taxon>Eukaryota</taxon>
        <taxon>Fungi</taxon>
        <taxon>Dikarya</taxon>
        <taxon>Ascomycota</taxon>
        <taxon>Pezizomycotina</taxon>
        <taxon>Eurotiomycetes</taxon>
        <taxon>Eurotiomycetidae</taxon>
        <taxon>Eurotiales</taxon>
        <taxon>Aspergillaceae</taxon>
        <taxon>Aspergillus</taxon>
        <taxon>Aspergillus subgen. Nidulantes</taxon>
    </lineage>
</organism>
<feature type="region of interest" description="Disordered" evidence="1">
    <location>
        <begin position="404"/>
        <end position="465"/>
    </location>
</feature>